<organism evidence="1">
    <name type="scientific">Arundo donax</name>
    <name type="common">Giant reed</name>
    <name type="synonym">Donax arundinaceus</name>
    <dbReference type="NCBI Taxonomy" id="35708"/>
    <lineage>
        <taxon>Eukaryota</taxon>
        <taxon>Viridiplantae</taxon>
        <taxon>Streptophyta</taxon>
        <taxon>Embryophyta</taxon>
        <taxon>Tracheophyta</taxon>
        <taxon>Spermatophyta</taxon>
        <taxon>Magnoliopsida</taxon>
        <taxon>Liliopsida</taxon>
        <taxon>Poales</taxon>
        <taxon>Poaceae</taxon>
        <taxon>PACMAD clade</taxon>
        <taxon>Arundinoideae</taxon>
        <taxon>Arundineae</taxon>
        <taxon>Arundo</taxon>
    </lineage>
</organism>
<proteinExistence type="predicted"/>
<reference evidence="1" key="1">
    <citation type="submission" date="2014-09" db="EMBL/GenBank/DDBJ databases">
        <authorList>
            <person name="Magalhaes I.L.F."/>
            <person name="Oliveira U."/>
            <person name="Santos F.R."/>
            <person name="Vidigal T.H.D.A."/>
            <person name="Brescovit A.D."/>
            <person name="Santos A.J."/>
        </authorList>
    </citation>
    <scope>NUCLEOTIDE SEQUENCE</scope>
    <source>
        <tissue evidence="1">Shoot tissue taken approximately 20 cm above the soil surface</tissue>
    </source>
</reference>
<accession>A0A0A9E3Z2</accession>
<name>A0A0A9E3Z2_ARUDO</name>
<sequence>MHTGCTISQSVQSSFDCLPLRTHISEIRND</sequence>
<evidence type="ECO:0000313" key="1">
    <source>
        <dbReference type="EMBL" id="JAD93748.1"/>
    </source>
</evidence>
<dbReference type="EMBL" id="GBRH01204147">
    <property type="protein sequence ID" value="JAD93748.1"/>
    <property type="molecule type" value="Transcribed_RNA"/>
</dbReference>
<protein>
    <submittedName>
        <fullName evidence="1">Uncharacterized protein</fullName>
    </submittedName>
</protein>
<dbReference type="AlphaFoldDB" id="A0A0A9E3Z2"/>
<reference evidence="1" key="2">
    <citation type="journal article" date="2015" name="Data Brief">
        <title>Shoot transcriptome of the giant reed, Arundo donax.</title>
        <authorList>
            <person name="Barrero R.A."/>
            <person name="Guerrero F.D."/>
            <person name="Moolhuijzen P."/>
            <person name="Goolsby J.A."/>
            <person name="Tidwell J."/>
            <person name="Bellgard S.E."/>
            <person name="Bellgard M.I."/>
        </authorList>
    </citation>
    <scope>NUCLEOTIDE SEQUENCE</scope>
    <source>
        <tissue evidence="1">Shoot tissue taken approximately 20 cm above the soil surface</tissue>
    </source>
</reference>